<organism evidence="2 3">
    <name type="scientific">Bradyrhizobium ivorense</name>
    <dbReference type="NCBI Taxonomy" id="2511166"/>
    <lineage>
        <taxon>Bacteria</taxon>
        <taxon>Pseudomonadati</taxon>
        <taxon>Pseudomonadota</taxon>
        <taxon>Alphaproteobacteria</taxon>
        <taxon>Hyphomicrobiales</taxon>
        <taxon>Nitrobacteraceae</taxon>
        <taxon>Bradyrhizobium</taxon>
    </lineage>
</organism>
<proteinExistence type="predicted"/>
<name>A0A508TQB2_9BRAD</name>
<accession>A0A508TQB2</accession>
<dbReference type="AlphaFoldDB" id="A0A508TQB2"/>
<keyword evidence="1" id="KW-1133">Transmembrane helix</keyword>
<evidence type="ECO:0000256" key="1">
    <source>
        <dbReference type="SAM" id="Phobius"/>
    </source>
</evidence>
<gene>
    <name evidence="2" type="ORF">CI1B_64110</name>
</gene>
<dbReference type="Proteomes" id="UP000328092">
    <property type="component" value="Unassembled WGS sequence"/>
</dbReference>
<comment type="caution">
    <text evidence="2">The sequence shown here is derived from an EMBL/GenBank/DDBJ whole genome shotgun (WGS) entry which is preliminary data.</text>
</comment>
<feature type="transmembrane region" description="Helical" evidence="1">
    <location>
        <begin position="13"/>
        <end position="36"/>
    </location>
</feature>
<reference evidence="2" key="1">
    <citation type="submission" date="2019-02" db="EMBL/GenBank/DDBJ databases">
        <authorList>
            <person name="Pothier F.J."/>
        </authorList>
    </citation>
    <scope>NUCLEOTIDE SEQUENCE</scope>
    <source>
        <strain evidence="2">CI-1B</strain>
    </source>
</reference>
<evidence type="ECO:0000313" key="3">
    <source>
        <dbReference type="Proteomes" id="UP000328092"/>
    </source>
</evidence>
<dbReference type="EMBL" id="CAADFC020000028">
    <property type="protein sequence ID" value="VIO76406.1"/>
    <property type="molecule type" value="Genomic_DNA"/>
</dbReference>
<protein>
    <submittedName>
        <fullName evidence="2">Uncharacterized protein</fullName>
    </submittedName>
</protein>
<sequence length="42" mass="4425">MQGGYGTFRDAEFWLAAAVSCAPALLIAAMMIASLIHPQFPG</sequence>
<keyword evidence="1" id="KW-0472">Membrane</keyword>
<keyword evidence="1" id="KW-0812">Transmembrane</keyword>
<dbReference type="RefSeq" id="WP_283813150.1">
    <property type="nucleotide sequence ID" value="NZ_CAADFC020000028.1"/>
</dbReference>
<evidence type="ECO:0000313" key="2">
    <source>
        <dbReference type="EMBL" id="VIO76406.1"/>
    </source>
</evidence>
<keyword evidence="3" id="KW-1185">Reference proteome</keyword>